<sequence>MRLLVRQKKREEATREAMNEEDMKHKKLSADQISLYHMVQRQVKRELRKVKKEFHTSAACQDIMQLSEISLQAMKQELISFMAEHPPGEMKVPNPKNARIRAMIETYEQRLKSLQDEKKQWIELRATFEPDINIPGENKIHTDSDIHEEKYRHAKRRKPPALGTATTGNGDRTVIASRRISAEPKSVNSEGGDEKGRAFYRLPLQRLQKLWQSESTIEKPSRVARRYTRTERRALTIIVLCKANILWKFLTPLTKLVMPLTVEPV</sequence>
<gene>
    <name evidence="1" type="ORF">PsorP6_012393</name>
</gene>
<name>A0ACC0WI12_9STRA</name>
<evidence type="ECO:0000313" key="1">
    <source>
        <dbReference type="EMBL" id="KAI9917686.1"/>
    </source>
</evidence>
<protein>
    <submittedName>
        <fullName evidence="1">Uncharacterized protein</fullName>
    </submittedName>
</protein>
<accession>A0ACC0WI12</accession>
<reference evidence="1 2" key="1">
    <citation type="journal article" date="2022" name="bioRxiv">
        <title>The genome of the oomycete Peronosclerospora sorghi, a cosmopolitan pathogen of maize and sorghum, is inflated with dispersed pseudogenes.</title>
        <authorList>
            <person name="Fletcher K."/>
            <person name="Martin F."/>
            <person name="Isakeit T."/>
            <person name="Cavanaugh K."/>
            <person name="Magill C."/>
            <person name="Michelmore R."/>
        </authorList>
    </citation>
    <scope>NUCLEOTIDE SEQUENCE [LARGE SCALE GENOMIC DNA]</scope>
    <source>
        <strain evidence="1">P6</strain>
    </source>
</reference>
<dbReference type="Proteomes" id="UP001163321">
    <property type="component" value="Chromosome 13"/>
</dbReference>
<evidence type="ECO:0000313" key="2">
    <source>
        <dbReference type="Proteomes" id="UP001163321"/>
    </source>
</evidence>
<comment type="caution">
    <text evidence="1">The sequence shown here is derived from an EMBL/GenBank/DDBJ whole genome shotgun (WGS) entry which is preliminary data.</text>
</comment>
<dbReference type="EMBL" id="CM047592">
    <property type="protein sequence ID" value="KAI9917686.1"/>
    <property type="molecule type" value="Genomic_DNA"/>
</dbReference>
<organism evidence="1 2">
    <name type="scientific">Peronosclerospora sorghi</name>
    <dbReference type="NCBI Taxonomy" id="230839"/>
    <lineage>
        <taxon>Eukaryota</taxon>
        <taxon>Sar</taxon>
        <taxon>Stramenopiles</taxon>
        <taxon>Oomycota</taxon>
        <taxon>Peronosporomycetes</taxon>
        <taxon>Peronosporales</taxon>
        <taxon>Peronosporaceae</taxon>
        <taxon>Peronosclerospora</taxon>
    </lineage>
</organism>
<proteinExistence type="predicted"/>
<keyword evidence="2" id="KW-1185">Reference proteome</keyword>